<organism evidence="2 3">
    <name type="scientific">Cymbomonas tetramitiformis</name>
    <dbReference type="NCBI Taxonomy" id="36881"/>
    <lineage>
        <taxon>Eukaryota</taxon>
        <taxon>Viridiplantae</taxon>
        <taxon>Chlorophyta</taxon>
        <taxon>Pyramimonadophyceae</taxon>
        <taxon>Pyramimonadales</taxon>
        <taxon>Pyramimonadaceae</taxon>
        <taxon>Cymbomonas</taxon>
    </lineage>
</organism>
<feature type="compositionally biased region" description="Low complexity" evidence="1">
    <location>
        <begin position="138"/>
        <end position="150"/>
    </location>
</feature>
<dbReference type="EMBL" id="LGRX02032853">
    <property type="protein sequence ID" value="KAK3243437.1"/>
    <property type="molecule type" value="Genomic_DNA"/>
</dbReference>
<feature type="compositionally biased region" description="Basic residues" evidence="1">
    <location>
        <begin position="27"/>
        <end position="38"/>
    </location>
</feature>
<protein>
    <submittedName>
        <fullName evidence="2">Uncharacterized protein</fullName>
    </submittedName>
</protein>
<keyword evidence="3" id="KW-1185">Reference proteome</keyword>
<comment type="caution">
    <text evidence="2">The sequence shown here is derived from an EMBL/GenBank/DDBJ whole genome shotgun (WGS) entry which is preliminary data.</text>
</comment>
<sequence length="481" mass="52469">MQLSDSTPYAKQKVPGNHAGEGSKNSKGNRKAVSKAKGKGASGAVGEAKGKGASGAVGEAKGKGASGAVGDDLGSGTRKRKLSSPPKPATDTKRKRTSSCRPPVTLRQKLDLTDSEKTNEPELGLEEVLHGSFGLQNEVQEPSQSIVQESQSEEEDDLPKRRDRPLSKKEKVQAMDAKMKKYMADLFLRLTSESVRNANARNTDSDADRQNLEELKRARDQSEIEVANLAKENERLQKALEESKLESKKALEEQGKQARLREQELRKDQDERNQEAKELQAALLQRQDAIENKHLQHQVQLTDKHVVAQQQLSEASNKTIDTFKNALNEQSQKAIQDLKEQMAIERESHKNSEKYTQEIAMQLISALMPGGQAGPLRGLQGSSQQPMPVALDAQGTPGVPVGQPRLVPDRQRAAGVEAQKLVIALKEQSTTAALDASIRLEELKSLASFQGESGSTADALYAQAVVRMYSTFMGEVPAPIS</sequence>
<name>A0AAE0BVB8_9CHLO</name>
<dbReference type="AlphaFoldDB" id="A0AAE0BVB8"/>
<feature type="compositionally biased region" description="Basic and acidic residues" evidence="1">
    <location>
        <begin position="108"/>
        <end position="120"/>
    </location>
</feature>
<accession>A0AAE0BVB8</accession>
<dbReference type="PROSITE" id="PS50330">
    <property type="entry name" value="UIM"/>
    <property type="match status" value="1"/>
</dbReference>
<reference evidence="2 3" key="1">
    <citation type="journal article" date="2015" name="Genome Biol. Evol.">
        <title>Comparative Genomics of a Bacterivorous Green Alga Reveals Evolutionary Causalities and Consequences of Phago-Mixotrophic Mode of Nutrition.</title>
        <authorList>
            <person name="Burns J.A."/>
            <person name="Paasch A."/>
            <person name="Narechania A."/>
            <person name="Kim E."/>
        </authorList>
    </citation>
    <scope>NUCLEOTIDE SEQUENCE [LARGE SCALE GENOMIC DNA]</scope>
    <source>
        <strain evidence="2 3">PLY_AMNH</strain>
    </source>
</reference>
<evidence type="ECO:0000313" key="3">
    <source>
        <dbReference type="Proteomes" id="UP001190700"/>
    </source>
</evidence>
<feature type="region of interest" description="Disordered" evidence="1">
    <location>
        <begin position="1"/>
        <end position="174"/>
    </location>
</feature>
<evidence type="ECO:0000313" key="2">
    <source>
        <dbReference type="EMBL" id="KAK3243437.1"/>
    </source>
</evidence>
<dbReference type="InterPro" id="IPR003903">
    <property type="entry name" value="UIM_dom"/>
</dbReference>
<feature type="compositionally biased region" description="Basic and acidic residues" evidence="1">
    <location>
        <begin position="158"/>
        <end position="174"/>
    </location>
</feature>
<evidence type="ECO:0000256" key="1">
    <source>
        <dbReference type="SAM" id="MobiDB-lite"/>
    </source>
</evidence>
<dbReference type="Proteomes" id="UP001190700">
    <property type="component" value="Unassembled WGS sequence"/>
</dbReference>
<proteinExistence type="predicted"/>
<feature type="region of interest" description="Disordered" evidence="1">
    <location>
        <begin position="247"/>
        <end position="276"/>
    </location>
</feature>
<gene>
    <name evidence="2" type="ORF">CYMTET_46903</name>
</gene>